<dbReference type="EMBL" id="VSRR010015887">
    <property type="protein sequence ID" value="MPC58666.1"/>
    <property type="molecule type" value="Genomic_DNA"/>
</dbReference>
<evidence type="ECO:0000256" key="1">
    <source>
        <dbReference type="SAM" id="MobiDB-lite"/>
    </source>
</evidence>
<reference evidence="2 3" key="1">
    <citation type="submission" date="2019-05" db="EMBL/GenBank/DDBJ databases">
        <title>Another draft genome of Portunus trituberculatus and its Hox gene families provides insights of decapod evolution.</title>
        <authorList>
            <person name="Jeong J.-H."/>
            <person name="Song I."/>
            <person name="Kim S."/>
            <person name="Choi T."/>
            <person name="Kim D."/>
            <person name="Ryu S."/>
            <person name="Kim W."/>
        </authorList>
    </citation>
    <scope>NUCLEOTIDE SEQUENCE [LARGE SCALE GENOMIC DNA]</scope>
    <source>
        <tissue evidence="2">Muscle</tissue>
    </source>
</reference>
<organism evidence="2 3">
    <name type="scientific">Portunus trituberculatus</name>
    <name type="common">Swimming crab</name>
    <name type="synonym">Neptunus trituberculatus</name>
    <dbReference type="NCBI Taxonomy" id="210409"/>
    <lineage>
        <taxon>Eukaryota</taxon>
        <taxon>Metazoa</taxon>
        <taxon>Ecdysozoa</taxon>
        <taxon>Arthropoda</taxon>
        <taxon>Crustacea</taxon>
        <taxon>Multicrustacea</taxon>
        <taxon>Malacostraca</taxon>
        <taxon>Eumalacostraca</taxon>
        <taxon>Eucarida</taxon>
        <taxon>Decapoda</taxon>
        <taxon>Pleocyemata</taxon>
        <taxon>Brachyura</taxon>
        <taxon>Eubrachyura</taxon>
        <taxon>Portunoidea</taxon>
        <taxon>Portunidae</taxon>
        <taxon>Portuninae</taxon>
        <taxon>Portunus</taxon>
    </lineage>
</organism>
<gene>
    <name evidence="2" type="ORF">E2C01_052673</name>
</gene>
<proteinExistence type="predicted"/>
<accession>A0A5B7GMA8</accession>
<protein>
    <submittedName>
        <fullName evidence="2">Uncharacterized protein</fullName>
    </submittedName>
</protein>
<dbReference type="AlphaFoldDB" id="A0A5B7GMA8"/>
<feature type="region of interest" description="Disordered" evidence="1">
    <location>
        <begin position="104"/>
        <end position="175"/>
    </location>
</feature>
<sequence>MTTLSPLISPAAPPTRVTRWLKLCHTSPAVMPPGIVARAAPQDVSLVLTCQHDPANLRFFFQATGITTAFVTAGSSAAPGFPWPRRSFSPPGSGWRFFKREVVSGRHPSPGTRRSVARVAQVRPGGRTATPPTPRENKRPMSTPRSASRVPPPAGKGVISSNYLTSPDNKPGDIVSTSHLTRKLWIKEDTRRGIQHVGTELFAPQQIKSVASSVS</sequence>
<keyword evidence="3" id="KW-1185">Reference proteome</keyword>
<evidence type="ECO:0000313" key="3">
    <source>
        <dbReference type="Proteomes" id="UP000324222"/>
    </source>
</evidence>
<name>A0A5B7GMA8_PORTR</name>
<comment type="caution">
    <text evidence="2">The sequence shown here is derived from an EMBL/GenBank/DDBJ whole genome shotgun (WGS) entry which is preliminary data.</text>
</comment>
<evidence type="ECO:0000313" key="2">
    <source>
        <dbReference type="EMBL" id="MPC58666.1"/>
    </source>
</evidence>
<feature type="compositionally biased region" description="Polar residues" evidence="1">
    <location>
        <begin position="159"/>
        <end position="168"/>
    </location>
</feature>
<dbReference type="Proteomes" id="UP000324222">
    <property type="component" value="Unassembled WGS sequence"/>
</dbReference>